<feature type="domain" description="Translocation and assembly module TamB C-terminal" evidence="6">
    <location>
        <begin position="1239"/>
        <end position="1587"/>
    </location>
</feature>
<dbReference type="GO" id="GO:0005886">
    <property type="term" value="C:plasma membrane"/>
    <property type="evidence" value="ECO:0007669"/>
    <property type="project" value="InterPro"/>
</dbReference>
<evidence type="ECO:0000259" key="6">
    <source>
        <dbReference type="Pfam" id="PF04357"/>
    </source>
</evidence>
<evidence type="ECO:0000313" key="8">
    <source>
        <dbReference type="Proteomes" id="UP000182932"/>
    </source>
</evidence>
<evidence type="ECO:0000256" key="1">
    <source>
        <dbReference type="ARBA" id="ARBA00004167"/>
    </source>
</evidence>
<proteinExistence type="predicted"/>
<dbReference type="Pfam" id="PF04357">
    <property type="entry name" value="TamB"/>
    <property type="match status" value="1"/>
</dbReference>
<dbReference type="EMBL" id="FNYY01000026">
    <property type="protein sequence ID" value="SEK08179.1"/>
    <property type="molecule type" value="Genomic_DNA"/>
</dbReference>
<feature type="signal peptide" evidence="5">
    <location>
        <begin position="1"/>
        <end position="18"/>
    </location>
</feature>
<comment type="caution">
    <text evidence="7">The sequence shown here is derived from an EMBL/GenBank/DDBJ whole genome shotgun (WGS) entry which is preliminary data.</text>
</comment>
<organism evidence="7 8">
    <name type="scientific">Marinovum algicola</name>
    <dbReference type="NCBI Taxonomy" id="42444"/>
    <lineage>
        <taxon>Bacteria</taxon>
        <taxon>Pseudomonadati</taxon>
        <taxon>Pseudomonadota</taxon>
        <taxon>Alphaproteobacteria</taxon>
        <taxon>Rhodobacterales</taxon>
        <taxon>Roseobacteraceae</taxon>
        <taxon>Marinovum</taxon>
    </lineage>
</organism>
<keyword evidence="4" id="KW-0472">Membrane</keyword>
<dbReference type="GO" id="GO:0097347">
    <property type="term" value="C:TAM protein secretion complex"/>
    <property type="evidence" value="ECO:0007669"/>
    <property type="project" value="TreeGrafter"/>
</dbReference>
<feature type="chain" id="PRO_5037792148" evidence="5">
    <location>
        <begin position="19"/>
        <end position="1587"/>
    </location>
</feature>
<accession>A0A975WEM1</accession>
<dbReference type="PANTHER" id="PTHR36985">
    <property type="entry name" value="TRANSLOCATION AND ASSEMBLY MODULE SUBUNIT TAMB"/>
    <property type="match status" value="1"/>
</dbReference>
<dbReference type="RefSeq" id="WP_074839602.1">
    <property type="nucleotide sequence ID" value="NZ_FNYY01000026.1"/>
</dbReference>
<gene>
    <name evidence="7" type="ORF">SAMN04487940_12614</name>
</gene>
<dbReference type="Proteomes" id="UP000182932">
    <property type="component" value="Unassembled WGS sequence"/>
</dbReference>
<name>A0A975WEM1_9RHOB</name>
<evidence type="ECO:0000256" key="4">
    <source>
        <dbReference type="ARBA" id="ARBA00023136"/>
    </source>
</evidence>
<keyword evidence="5" id="KW-0732">Signal</keyword>
<dbReference type="GeneID" id="80820752"/>
<comment type="subcellular location">
    <subcellularLocation>
        <location evidence="1">Membrane</location>
        <topology evidence="1">Single-pass membrane protein</topology>
    </subcellularLocation>
</comment>
<evidence type="ECO:0000313" key="7">
    <source>
        <dbReference type="EMBL" id="SEK08179.1"/>
    </source>
</evidence>
<evidence type="ECO:0000256" key="3">
    <source>
        <dbReference type="ARBA" id="ARBA00022989"/>
    </source>
</evidence>
<protein>
    <submittedName>
        <fullName evidence="7">Autotransporter secretion inner membrane protein TamB</fullName>
    </submittedName>
</protein>
<dbReference type="InterPro" id="IPR007452">
    <property type="entry name" value="TamB_C"/>
</dbReference>
<dbReference type="PANTHER" id="PTHR36985:SF1">
    <property type="entry name" value="TRANSLOCATION AND ASSEMBLY MODULE SUBUNIT TAMB"/>
    <property type="match status" value="1"/>
</dbReference>
<dbReference type="GO" id="GO:0009306">
    <property type="term" value="P:protein secretion"/>
    <property type="evidence" value="ECO:0007669"/>
    <property type="project" value="InterPro"/>
</dbReference>
<sequence length="1587" mass="162664">MRIFLLCLLFLAPAAAVAQTSESDRGFIQGILEDALSAPGREVRLEGFAGALSSRATIDEITVTDPDGVWFTARGVGLSWNRSALLRGRVEIEEISVEEIALPRLPLPSEGEMPAPEASGGGAFSLPELPVSVQIDEMRIDRAILGEPLFGEAAEMAFTGSAQLAGGAGETRLEVRRLDREGSFTVDAAFDNASRELALDLDLSEPENGIAANLLELPDRPSVALSVEGNDPISNFTADILLATAGEERLSGQVRLGSSEDGAASFAADLSGDIAPVFAPQFREFLGRDVALVASGQRRASGAMSLDALRVQAAAMTIEGEARIAADGWPESFNLDAEITPPQGDTVILPLPGDLTSVAGASLTATFDASAGDVWSLNGAARGYQQASLSIERVAFDGTGTIKRDDQSVTGGVSVNAEGIAPADAALARAIGAQVRGALNFGWANGAPLRLRDIALTGADYGLTGSTVISGLQAEAPLTIAPDVTLAAENLGRFADLAGVALTGAAELAITGRIEPLTGVIDLVLDGATDDLGAGIAQLDPLLEGEGVLRLGVLRNEDGLRADPLTIRTDHASITGMANLRTGTSSAELTARVPDLSRAVEGFEGAAEITAQLAQDGDVWSITADALLPGETTASYRGSVTGDGQSSLVVAGEAAAVVQRLSAYTPLAGRTLSGAANLTLEGQADVLAQSFDLTVEGALRDPRFGVPQAEALLPGLTRIDLSAEGAVGGTITIREAVIDGQEIDARVTGGFGPETGDVAFDLTIADLGLALPDLSGPAELTGTAQRRDAVWQIDTEASLPGGTGASYSGTISGDGETSLLITGRAEARVAELGAFSGLAGRDLGGAASVTLEGRGDIVRQSFDLTASGNLQSPRFGVPVAEGLLRGTTAFDLSAAGEIGDEITIRRAVIVGDQLQANVSGAFGPRTGDLTYRIAVADLGVALPDLPGPASVTGTAQRDDAVWQVAAEANLPGDTGARFDGTITGDGQTELRADGRLEARIARLDAFSPLAGRALGGAISVTAQGSVDALAGSFDIAADGTVTSPVFGVPTVEPLLRGTSRFDVNVARGASGALTFRNLVFDGQALDLRLDGGFGGGSSSLSYRVAVADLGILVPDLPGPATLSGTADQQGDRWRIDASGTGPGGIQLAARGSVAQDFSRLDVSTEGRVPLALANRRLQGQALSGFVSFNLAVNGPPALSSVSGRLSLANARLALPAQNIAVTGITGQADLAGAQARLALTGNISSGGQLRISGPIALEAPYTADLVAELANVTLRDAALYEAQLGGRVTLSGPLAGGARIGGAIDIATAELRIPDIGPSYSALDGLRHINPPADVRQTLRFAGLEPVDETANAIGPDYPLDLLVRAPNRIFVRGRGLDAELGGSLRLTGSTNDIVPIGSFSLIRGRLDLLGNRLTLTQGDVQIRGSFDPVVAFAATTQVGEVDVTLRLDGLASAPDLTVTADPDLPEEEALSLLLFGQDVTSISAFQAVQLASAIRTLSGQGGLGLTGTLREGLGVDDLDIATDAEGNTEASVGTYISERVYTDVTVSSDGTSEINLNLDLTDDVTVRGRLGNDGDTGLGIFYERDY</sequence>
<keyword evidence="8" id="KW-1185">Reference proteome</keyword>
<keyword evidence="3" id="KW-1133">Transmembrane helix</keyword>
<evidence type="ECO:0000256" key="5">
    <source>
        <dbReference type="SAM" id="SignalP"/>
    </source>
</evidence>
<keyword evidence="2" id="KW-0812">Transmembrane</keyword>
<reference evidence="7 8" key="1">
    <citation type="submission" date="2016-10" db="EMBL/GenBank/DDBJ databases">
        <authorList>
            <person name="Varghese N."/>
            <person name="Submissions S."/>
        </authorList>
    </citation>
    <scope>NUCLEOTIDE SEQUENCE [LARGE SCALE GENOMIC DNA]</scope>
    <source>
        <strain evidence="7 8">FF3</strain>
    </source>
</reference>
<evidence type="ECO:0000256" key="2">
    <source>
        <dbReference type="ARBA" id="ARBA00022692"/>
    </source>
</evidence>